<dbReference type="EMBL" id="JWIN03000017">
    <property type="protein sequence ID" value="KAB1264428.1"/>
    <property type="molecule type" value="Genomic_DNA"/>
</dbReference>
<evidence type="ECO:0000313" key="3">
    <source>
        <dbReference type="Proteomes" id="UP000299084"/>
    </source>
</evidence>
<dbReference type="AlphaFoldDB" id="A0A5N4D020"/>
<proteinExistence type="predicted"/>
<dbReference type="Proteomes" id="UP000299084">
    <property type="component" value="Unassembled WGS sequence"/>
</dbReference>
<reference evidence="2 3" key="1">
    <citation type="journal article" date="2019" name="Mol. Ecol. Resour.">
        <title>Improving Illumina assemblies with Hi-C and long reads: an example with the North African dromedary.</title>
        <authorList>
            <person name="Elbers J.P."/>
            <person name="Rogers M.F."/>
            <person name="Perelman P.L."/>
            <person name="Proskuryakova A.A."/>
            <person name="Serdyukova N.A."/>
            <person name="Johnson W.E."/>
            <person name="Horin P."/>
            <person name="Corander J."/>
            <person name="Murphy D."/>
            <person name="Burger P.A."/>
        </authorList>
    </citation>
    <scope>NUCLEOTIDE SEQUENCE [LARGE SCALE GENOMIC DNA]</scope>
    <source>
        <strain evidence="2">Drom800</strain>
        <tissue evidence="2">Blood</tissue>
    </source>
</reference>
<accession>A0A5N4D020</accession>
<organism evidence="2 3">
    <name type="scientific">Camelus dromedarius</name>
    <name type="common">Dromedary</name>
    <name type="synonym">Arabian camel</name>
    <dbReference type="NCBI Taxonomy" id="9838"/>
    <lineage>
        <taxon>Eukaryota</taxon>
        <taxon>Metazoa</taxon>
        <taxon>Chordata</taxon>
        <taxon>Craniata</taxon>
        <taxon>Vertebrata</taxon>
        <taxon>Euteleostomi</taxon>
        <taxon>Mammalia</taxon>
        <taxon>Eutheria</taxon>
        <taxon>Laurasiatheria</taxon>
        <taxon>Artiodactyla</taxon>
        <taxon>Tylopoda</taxon>
        <taxon>Camelidae</taxon>
        <taxon>Camelus</taxon>
    </lineage>
</organism>
<evidence type="ECO:0000313" key="2">
    <source>
        <dbReference type="EMBL" id="KAB1264428.1"/>
    </source>
</evidence>
<name>A0A5N4D020_CAMDR</name>
<protein>
    <submittedName>
        <fullName evidence="2">Uncharacterized protein</fullName>
    </submittedName>
</protein>
<evidence type="ECO:0000256" key="1">
    <source>
        <dbReference type="SAM" id="MobiDB-lite"/>
    </source>
</evidence>
<comment type="caution">
    <text evidence="2">The sequence shown here is derived from an EMBL/GenBank/DDBJ whole genome shotgun (WGS) entry which is preliminary data.</text>
</comment>
<sequence>MGISSWDQPGQRPRGLEVLGMMSSRVAQSPACRMEARDISQFGLPYFPLAVRTLGGLSNDAQRRLVSLLCLALSLQDSSRSRKQRLELMDLRLPAFRALDAGAVLMEAWLIRKGEHAQRRRWAGESGSLSANPLQAQSPPCLTHHHALLCLMPRAIPQHHWVWPAWLLLEWEGMLGDVRWGMNLETGLSSLPSPGGSLIPSWESPKGRAGPLESPGPRSPPLPRIVLAPEQSQGGHLIPAMAGGGGSWLSPRPFDWAAGQEGAVAIAYTALEWQEARDRRSGHCIWGGGLGSRRESLRSEACSELSIRGGWAPPKVSWRSVWLDAWLPCGAH</sequence>
<keyword evidence="3" id="KW-1185">Reference proteome</keyword>
<feature type="region of interest" description="Disordered" evidence="1">
    <location>
        <begin position="195"/>
        <end position="221"/>
    </location>
</feature>
<gene>
    <name evidence="2" type="ORF">Cadr_000020406</name>
</gene>